<keyword evidence="2" id="KW-0596">Phosphopantetheine</keyword>
<dbReference type="SUPFAM" id="SSF47336">
    <property type="entry name" value="ACP-like"/>
    <property type="match status" value="3"/>
</dbReference>
<evidence type="ECO:0000256" key="3">
    <source>
        <dbReference type="ARBA" id="ARBA00022553"/>
    </source>
</evidence>
<dbReference type="GO" id="GO:0044550">
    <property type="term" value="P:secondary metabolite biosynthetic process"/>
    <property type="evidence" value="ECO:0007669"/>
    <property type="project" value="TreeGrafter"/>
</dbReference>
<dbReference type="CDD" id="cd19540">
    <property type="entry name" value="LCL_NRPS-like"/>
    <property type="match status" value="1"/>
</dbReference>
<proteinExistence type="predicted"/>
<name>A0A6V8L754_9ACTN</name>
<dbReference type="InterPro" id="IPR001242">
    <property type="entry name" value="Condensation_dom"/>
</dbReference>
<dbReference type="SUPFAM" id="SSF53474">
    <property type="entry name" value="alpha/beta-Hydrolases"/>
    <property type="match status" value="1"/>
</dbReference>
<dbReference type="Pfam" id="PF00501">
    <property type="entry name" value="AMP-binding"/>
    <property type="match status" value="2"/>
</dbReference>
<dbReference type="InterPro" id="IPR001031">
    <property type="entry name" value="Thioesterase"/>
</dbReference>
<accession>A0A6V8L754</accession>
<dbReference type="FunFam" id="1.10.1200.10:FF:000016">
    <property type="entry name" value="Non-ribosomal peptide synthase"/>
    <property type="match status" value="1"/>
</dbReference>
<dbReference type="GO" id="GO:0031177">
    <property type="term" value="F:phosphopantetheine binding"/>
    <property type="evidence" value="ECO:0007669"/>
    <property type="project" value="InterPro"/>
</dbReference>
<dbReference type="Gene3D" id="3.30.559.10">
    <property type="entry name" value="Chloramphenicol acetyltransferase-like domain"/>
    <property type="match status" value="3"/>
</dbReference>
<dbReference type="Pfam" id="PF00550">
    <property type="entry name" value="PP-binding"/>
    <property type="match status" value="3"/>
</dbReference>
<dbReference type="Pfam" id="PF00975">
    <property type="entry name" value="Thioesterase"/>
    <property type="match status" value="1"/>
</dbReference>
<dbReference type="InterPro" id="IPR009081">
    <property type="entry name" value="PP-bd_ACP"/>
</dbReference>
<dbReference type="Proteomes" id="UP000482960">
    <property type="component" value="Unassembled WGS sequence"/>
</dbReference>
<comment type="cofactor">
    <cofactor evidence="1">
        <name>pantetheine 4'-phosphate</name>
        <dbReference type="ChEBI" id="CHEBI:47942"/>
    </cofactor>
</comment>
<dbReference type="InterPro" id="IPR020802">
    <property type="entry name" value="TesA-like"/>
</dbReference>
<keyword evidence="8" id="KW-1185">Reference proteome</keyword>
<dbReference type="Gene3D" id="1.10.1200.10">
    <property type="entry name" value="ACP-like"/>
    <property type="match status" value="2"/>
</dbReference>
<dbReference type="CDD" id="cd19543">
    <property type="entry name" value="DCL_NRPS"/>
    <property type="match status" value="1"/>
</dbReference>
<feature type="domain" description="Carrier" evidence="6">
    <location>
        <begin position="2466"/>
        <end position="2541"/>
    </location>
</feature>
<dbReference type="InterPro" id="IPR045851">
    <property type="entry name" value="AMP-bd_C_sf"/>
</dbReference>
<feature type="domain" description="Carrier" evidence="6">
    <location>
        <begin position="986"/>
        <end position="1060"/>
    </location>
</feature>
<dbReference type="Gene3D" id="3.40.50.1820">
    <property type="entry name" value="alpha/beta hydrolase"/>
    <property type="match status" value="1"/>
</dbReference>
<dbReference type="FunFam" id="2.30.38.10:FF:000001">
    <property type="entry name" value="Non-ribosomal peptide synthetase PvdI"/>
    <property type="match status" value="2"/>
</dbReference>
<gene>
    <name evidence="7" type="ORF">Prum_021270</name>
</gene>
<evidence type="ECO:0000256" key="1">
    <source>
        <dbReference type="ARBA" id="ARBA00001957"/>
    </source>
</evidence>
<keyword evidence="4" id="KW-0677">Repeat</keyword>
<dbReference type="SUPFAM" id="SSF52777">
    <property type="entry name" value="CoA-dependent acyltransferases"/>
    <property type="match status" value="6"/>
</dbReference>
<reference evidence="7 8" key="1">
    <citation type="submission" date="2020-03" db="EMBL/GenBank/DDBJ databases">
        <title>Whole genome shotgun sequence of Phytohabitans rumicis NBRC 108638.</title>
        <authorList>
            <person name="Komaki H."/>
            <person name="Tamura T."/>
        </authorList>
    </citation>
    <scope>NUCLEOTIDE SEQUENCE [LARGE SCALE GENOMIC DNA]</scope>
    <source>
        <strain evidence="7 8">NBRC 108638</strain>
    </source>
</reference>
<dbReference type="NCBIfam" id="TIGR01733">
    <property type="entry name" value="AA-adenyl-dom"/>
    <property type="match status" value="2"/>
</dbReference>
<dbReference type="InterPro" id="IPR010060">
    <property type="entry name" value="NRPS_synth"/>
</dbReference>
<dbReference type="EMBL" id="BLPG01000001">
    <property type="protein sequence ID" value="GFJ88485.1"/>
    <property type="molecule type" value="Genomic_DNA"/>
</dbReference>
<sequence>MASVGAEDGFFDLGGDSLSVTRLVALVRRDLDAEIEVRDVFEAPTPAGLASRIRPAAPRNPLRPYAERPERPPLSYAQARLWALHRLDGAQPTYNVPVALRLTGALDVAALERALGDVVARHEVLRTVYPQVGGVPYQKVLDADRARPALRVEAVDPAGLPEALSHASRYAFDLVAEAPLRAHLFRLAADEHVLLVVTHHIAVDGWSAGVLWRDLAAAYGGLPADPLPVQYVDFALWQREALAEPDDAYWREVLAGLPERLELPADRRAVAPSNRGDVVPFRWPAELLAGVRRLAGEAGATPFMVVQAGFAALLSRLGAGVDVPVGVPVAGRSDPATADLAGMFVNTLVVRVDAAGDPSLGELLGRVRERSLGALAHQDVPFEHLVGVLNPDRSAGRHPLVQVLLAWQQPLGDLALPGLACEPVPVHTGTSRLDLSVSVGERDGGLAGTVEYRTDLFDESTVESLIARLERLLAAMVQNPDRRLGDVDVLSDVERELILTGWAGTGQDPGGLLTELFTAQVRRSPGAVAVAFEGRSMTYRELDAASNRLAHRLIDAGVGPERVVALALPRSVEQVVAILGVLKAGAAYLPIDPAYPAERIDFLRRDAGAVLTLGPGDVLVEGSAVPPRGVRLDPRHPAYVIYTSGSTGTPKGVVVTHGTATRLFRPGAHPFTFRADDTWTMFHSYTFDFSVWELWGALAHGGRLVVVPEETTRTPAEFLRLLVGERVTVLNQTPTAFSALLAAAADHPELARALAVRTVLVGAEVVPADVLAPWSGRRQMLNVYGPTETVVFATMSDPYRTGDGVPPIGRAFTGTTLRVLDGRLRPVPPGVPGELYVAGAGVARGYLGRPALTAERFVADPFGATGARMYRTGDVVRWRADGQLEFVGRADDQVKVRGFRIELGEVEAALAGCAGVRQAAAVVRDGRLVGYVVPSDVEGVREAVARRLPAYLVPSAVVGLDRLPVNGSGKLDRKALPAPAYTPSRGPGTPDEEALCRAFAAVLGVDGAGADDSFFDLGGDSIMAMQLVSRVREAGLVITPRDVFTARTPAALAAVATRTADQPPPADDDPIGAVGATPITEWLAERGCPVDGLNQSMLVRVPPGTAYAHLVAALQAVVDHHDALRTRLVPGPGGHPTPNVRPIGTVRAADCLRRILAGGTDELVDREYVRARDRLDPAAGAMLQAVWFDAGPDEAGQLLLVIHHLCVDGMSWRILLPDLHAAWQAAAAGIAPALPPVGTSLRRWSAVLADRAADPRVRAELPMWTGILGAGRQPLGAGQLDPRRDTLASAGHLTLELSTPATRHLLTRVPALFHAGVQDVLLGALAIAVRRRYGRPGGVVVDVEGHGRHAGPGSPVDLSRTVGWFTSIHPVRLDPGPVDWAAAVAGGPELARAVKRVKEQLRAIPNDGIGYGLLRYLNPETRSAFAGLPTPEIGFNYLGRVTTRDGWAPVLGGEPRPGGHPSMPLAHLLELTAVAYDGADGPRLSATWTWAADLLPADGVRDLAQDWFAVLRALAIHAERPGAGGLTPSDLPLVRLVQDQIDAIEASWADSDPGVPVQDVWPLTPLQEGLFFHALTDVDAPDPYTVQLSLDLDGPLREAALRDAGQALLDRHDSLRAAFLHRPSGPLQVVPARAVLPWRRIDLRRVKPAKRPDVLRLVLDRDRAERFALHRGPLLRMALIALGEARHRLVITAHHLLLDGWSLPILVRELLAGYASGGRAGGLAAPAPYRDFLGWLAGQDRAAARAAWRAALAGVEEPTLIAREGGDTRLAPRSVRRGLPADTAVALQRRVNAMGVTLNTAVQAAWAVVLGLHTGRTDVVFGATVAVRPTAAPGAAEPVGLCVNTVPVRVRLDPARTLADLLTTVQDEQAALIPHRHLGLSEIHRLGGQRRLFDTITVFENYPLPADGLAADAAGVRVTAVEGHGDTHYPLSLTAAYRDGLELTLAYRPGLFESSTVESLLARLERVLATLVDEPDRRLAEVDLLSTRERSLVLTRWAGSGRDAGAPLPELFAAQVSRSPDAVAVECGDRSLTYAQLDAASNRLARWLVEAGVGPERVVALVLPRSVEFAVGMLAVAKAGGAYLPVDPRYPAERIAFLCRDAGAGVVLRAGDVYPGGPAEPVPAARWDPRHPAYVIYTSGSSGVPKGVVVPQGGVPVMVAAQVRRLGLGPGSRVLWFSAPTFDASVWELWGALLSGATVVVAGDDPVGELAARDDLTHATVPPGVLASVPASVPVPTLVSAGEALPERVAAAWSVGRRLLNAYGPTEVTVCATVSELLDGSHGVTIGRPIEGTRVWVLDGWLRAVPPGVAGELYVSGAGLARGYLGRPALTAERFVACPFGGAGVRMYRTGDVVRWRDDGQLEFLGRVDDQVKVRGHRIELGEVEAALAGCDGVKRAAAVVRDGRLVGYVVPSDVEGVREALARRLPGHLVPSAIVGLDRLPVNGSGKLDRRALPAPPYAHAPSREPATPVEEALCRAFAAVLGVDGVGADDSFFDLGGDSIMATRLVGHIRGAMRAGISLRTVLEAPTPAGLAARLDARDTRHDLEVLLPLRTHGSRPPLFCVHPASGVSWPYAGLLRYLGPEQPLYGLQARGFTDTDALPATVEQMAADYLDRIRSVQPAGPYHLLGWSFGGLVAHAIATRLQEEGERVALLAVLDAYPIGVEAVDVDLAVSSVRGEVDLSATSLAPGTIDAVVANHIKLHNGFTPGAYDGNLLLFQAVPGIAGADSVWLPYVTGRIDLHRVACDHQSMLRQPALARIGPILDREITTINQVQSVRS</sequence>
<dbReference type="PANTHER" id="PTHR45527">
    <property type="entry name" value="NONRIBOSOMAL PEPTIDE SYNTHETASE"/>
    <property type="match status" value="1"/>
</dbReference>
<dbReference type="GO" id="GO:0072330">
    <property type="term" value="P:monocarboxylic acid biosynthetic process"/>
    <property type="evidence" value="ECO:0007669"/>
    <property type="project" value="UniProtKB-ARBA"/>
</dbReference>
<dbReference type="Gene3D" id="3.40.50.12780">
    <property type="entry name" value="N-terminal domain of ligase-like"/>
    <property type="match status" value="2"/>
</dbReference>
<evidence type="ECO:0000313" key="8">
    <source>
        <dbReference type="Proteomes" id="UP000482960"/>
    </source>
</evidence>
<dbReference type="Pfam" id="PF00668">
    <property type="entry name" value="Condensation"/>
    <property type="match status" value="3"/>
</dbReference>
<dbReference type="InterPro" id="IPR010071">
    <property type="entry name" value="AA_adenyl_dom"/>
</dbReference>
<organism evidence="7 8">
    <name type="scientific">Phytohabitans rumicis</name>
    <dbReference type="NCBI Taxonomy" id="1076125"/>
    <lineage>
        <taxon>Bacteria</taxon>
        <taxon>Bacillati</taxon>
        <taxon>Actinomycetota</taxon>
        <taxon>Actinomycetes</taxon>
        <taxon>Micromonosporales</taxon>
        <taxon>Micromonosporaceae</taxon>
    </lineage>
</organism>
<dbReference type="InterPro" id="IPR020845">
    <property type="entry name" value="AMP-binding_CS"/>
</dbReference>
<dbReference type="GO" id="GO:0003824">
    <property type="term" value="F:catalytic activity"/>
    <property type="evidence" value="ECO:0007669"/>
    <property type="project" value="UniProtKB-KW"/>
</dbReference>
<dbReference type="SMART" id="SM00823">
    <property type="entry name" value="PKS_PP"/>
    <property type="match status" value="3"/>
</dbReference>
<dbReference type="InterPro" id="IPR029058">
    <property type="entry name" value="AB_hydrolase_fold"/>
</dbReference>
<evidence type="ECO:0000256" key="4">
    <source>
        <dbReference type="ARBA" id="ARBA00022737"/>
    </source>
</evidence>
<dbReference type="SMART" id="SM00824">
    <property type="entry name" value="PKS_TE"/>
    <property type="match status" value="1"/>
</dbReference>
<evidence type="ECO:0000313" key="7">
    <source>
        <dbReference type="EMBL" id="GFJ88485.1"/>
    </source>
</evidence>
<dbReference type="RefSeq" id="WP_173075829.1">
    <property type="nucleotide sequence ID" value="NZ_BLPG01000001.1"/>
</dbReference>
<dbReference type="GO" id="GO:0005829">
    <property type="term" value="C:cytosol"/>
    <property type="evidence" value="ECO:0007669"/>
    <property type="project" value="TreeGrafter"/>
</dbReference>
<dbReference type="InterPro" id="IPR006162">
    <property type="entry name" value="Ppantetheine_attach_site"/>
</dbReference>
<dbReference type="InterPro" id="IPR020806">
    <property type="entry name" value="PKS_PP-bd"/>
</dbReference>
<dbReference type="GO" id="GO:0017000">
    <property type="term" value="P:antibiotic biosynthetic process"/>
    <property type="evidence" value="ECO:0007669"/>
    <property type="project" value="UniProtKB-KW"/>
</dbReference>
<evidence type="ECO:0000256" key="2">
    <source>
        <dbReference type="ARBA" id="ARBA00022450"/>
    </source>
</evidence>
<dbReference type="GO" id="GO:0043041">
    <property type="term" value="P:amino acid activation for nonribosomal peptide biosynthetic process"/>
    <property type="evidence" value="ECO:0007669"/>
    <property type="project" value="TreeGrafter"/>
</dbReference>
<dbReference type="InterPro" id="IPR023213">
    <property type="entry name" value="CAT-like_dom_sf"/>
</dbReference>
<dbReference type="InterPro" id="IPR000873">
    <property type="entry name" value="AMP-dep_synth/lig_dom"/>
</dbReference>
<dbReference type="InterPro" id="IPR042099">
    <property type="entry name" value="ANL_N_sf"/>
</dbReference>
<dbReference type="PROSITE" id="PS50075">
    <property type="entry name" value="CARRIER"/>
    <property type="match status" value="3"/>
</dbReference>
<keyword evidence="5" id="KW-0045">Antibiotic biosynthesis</keyword>
<dbReference type="Gene3D" id="3.30.300.30">
    <property type="match status" value="2"/>
</dbReference>
<dbReference type="PROSITE" id="PS00455">
    <property type="entry name" value="AMP_BINDING"/>
    <property type="match status" value="2"/>
</dbReference>
<dbReference type="GO" id="GO:0008610">
    <property type="term" value="P:lipid biosynthetic process"/>
    <property type="evidence" value="ECO:0007669"/>
    <property type="project" value="UniProtKB-ARBA"/>
</dbReference>
<dbReference type="SUPFAM" id="SSF56801">
    <property type="entry name" value="Acetyl-CoA synthetase-like"/>
    <property type="match status" value="2"/>
</dbReference>
<dbReference type="PROSITE" id="PS00012">
    <property type="entry name" value="PHOSPHOPANTETHEINE"/>
    <property type="match status" value="3"/>
</dbReference>
<dbReference type="FunFam" id="3.40.50.12780:FF:000012">
    <property type="entry name" value="Non-ribosomal peptide synthetase"/>
    <property type="match status" value="1"/>
</dbReference>
<dbReference type="CDD" id="cd17643">
    <property type="entry name" value="A_NRPS_Cytc1-like"/>
    <property type="match status" value="1"/>
</dbReference>
<dbReference type="NCBIfam" id="TIGR01720">
    <property type="entry name" value="NRPS-para261"/>
    <property type="match status" value="1"/>
</dbReference>
<feature type="domain" description="Carrier" evidence="6">
    <location>
        <begin position="1"/>
        <end position="57"/>
    </location>
</feature>
<evidence type="ECO:0000259" key="6">
    <source>
        <dbReference type="PROSITE" id="PS50075"/>
    </source>
</evidence>
<evidence type="ECO:0000256" key="5">
    <source>
        <dbReference type="ARBA" id="ARBA00023194"/>
    </source>
</evidence>
<comment type="caution">
    <text evidence="7">The sequence shown here is derived from an EMBL/GenBank/DDBJ whole genome shotgun (WGS) entry which is preliminary data.</text>
</comment>
<keyword evidence="3" id="KW-0597">Phosphoprotein</keyword>
<protein>
    <recommendedName>
        <fullName evidence="6">Carrier domain-containing protein</fullName>
    </recommendedName>
</protein>
<dbReference type="Pfam" id="PF13193">
    <property type="entry name" value="AMP-binding_C"/>
    <property type="match status" value="2"/>
</dbReference>
<reference evidence="7 8" key="2">
    <citation type="submission" date="2020-03" db="EMBL/GenBank/DDBJ databases">
        <authorList>
            <person name="Ichikawa N."/>
            <person name="Kimura A."/>
            <person name="Kitahashi Y."/>
            <person name="Uohara A."/>
        </authorList>
    </citation>
    <scope>NUCLEOTIDE SEQUENCE [LARGE SCALE GENOMIC DNA]</scope>
    <source>
        <strain evidence="7 8">NBRC 108638</strain>
    </source>
</reference>
<dbReference type="InterPro" id="IPR025110">
    <property type="entry name" value="AMP-bd_C"/>
</dbReference>
<dbReference type="PANTHER" id="PTHR45527:SF14">
    <property type="entry name" value="PLIPASTATIN SYNTHASE SUBUNIT B"/>
    <property type="match status" value="1"/>
</dbReference>
<dbReference type="Gene3D" id="3.30.559.30">
    <property type="entry name" value="Nonribosomal peptide synthetase, condensation domain"/>
    <property type="match status" value="3"/>
</dbReference>
<dbReference type="InterPro" id="IPR036736">
    <property type="entry name" value="ACP-like_sf"/>
</dbReference>
<dbReference type="FunFam" id="1.10.1200.10:FF:000005">
    <property type="entry name" value="Nonribosomal peptide synthetase 1"/>
    <property type="match status" value="1"/>
</dbReference>